<evidence type="ECO:0000256" key="3">
    <source>
        <dbReference type="ARBA" id="ARBA00013253"/>
    </source>
</evidence>
<keyword evidence="7 14" id="KW-0418">Kinase</keyword>
<comment type="similarity">
    <text evidence="2">Belongs to the HPPK family.</text>
</comment>
<evidence type="ECO:0000256" key="5">
    <source>
        <dbReference type="ARBA" id="ARBA00022679"/>
    </source>
</evidence>
<evidence type="ECO:0000256" key="4">
    <source>
        <dbReference type="ARBA" id="ARBA00016218"/>
    </source>
</evidence>
<evidence type="ECO:0000256" key="11">
    <source>
        <dbReference type="ARBA" id="ARBA00029766"/>
    </source>
</evidence>
<reference evidence="14 15" key="1">
    <citation type="submission" date="2015-09" db="EMBL/GenBank/DDBJ databases">
        <authorList>
            <consortium name="Swine Surveillance"/>
        </authorList>
    </citation>
    <scope>NUCLEOTIDE SEQUENCE [LARGE SCALE GENOMIC DNA]</scope>
    <source>
        <strain evidence="14 15">CECT 7688</strain>
    </source>
</reference>
<comment type="function">
    <text evidence="10">Catalyzes the transfer of pyrophosphate from adenosine triphosphate (ATP) to 6-hydroxymethyl-7,8-dihydropterin, an enzymatic step in folate biosynthesis pathway.</text>
</comment>
<keyword evidence="9" id="KW-0289">Folate biosynthesis</keyword>
<dbReference type="InterPro" id="IPR000550">
    <property type="entry name" value="Hppk"/>
</dbReference>
<evidence type="ECO:0000256" key="12">
    <source>
        <dbReference type="ARBA" id="ARBA00033413"/>
    </source>
</evidence>
<evidence type="ECO:0000256" key="7">
    <source>
        <dbReference type="ARBA" id="ARBA00022777"/>
    </source>
</evidence>
<accession>A0A0P1ETZ1</accession>
<keyword evidence="8" id="KW-0067">ATP-binding</keyword>
<evidence type="ECO:0000256" key="1">
    <source>
        <dbReference type="ARBA" id="ARBA00005051"/>
    </source>
</evidence>
<keyword evidence="15" id="KW-1185">Reference proteome</keyword>
<dbReference type="GO" id="GO:0003848">
    <property type="term" value="F:2-amino-4-hydroxy-6-hydroxymethyldihydropteridine diphosphokinase activity"/>
    <property type="evidence" value="ECO:0007669"/>
    <property type="project" value="UniProtKB-EC"/>
</dbReference>
<organism evidence="14 15">
    <name type="scientific">Shimia marina</name>
    <dbReference type="NCBI Taxonomy" id="321267"/>
    <lineage>
        <taxon>Bacteria</taxon>
        <taxon>Pseudomonadati</taxon>
        <taxon>Pseudomonadota</taxon>
        <taxon>Alphaproteobacteria</taxon>
        <taxon>Rhodobacterales</taxon>
        <taxon>Roseobacteraceae</taxon>
    </lineage>
</organism>
<evidence type="ECO:0000256" key="6">
    <source>
        <dbReference type="ARBA" id="ARBA00022741"/>
    </source>
</evidence>
<gene>
    <name evidence="14" type="primary">folK</name>
    <name evidence="14" type="ORF">SHM7688_03419</name>
</gene>
<dbReference type="EMBL" id="CYPW01000032">
    <property type="protein sequence ID" value="CUH53950.1"/>
    <property type="molecule type" value="Genomic_DNA"/>
</dbReference>
<dbReference type="PANTHER" id="PTHR43071:SF1">
    <property type="entry name" value="2-AMINO-4-HYDROXY-6-HYDROXYMETHYLDIHYDROPTERIDINE PYROPHOSPHOKINASE"/>
    <property type="match status" value="1"/>
</dbReference>
<dbReference type="GO" id="GO:0005524">
    <property type="term" value="F:ATP binding"/>
    <property type="evidence" value="ECO:0007669"/>
    <property type="project" value="UniProtKB-KW"/>
</dbReference>
<evidence type="ECO:0000256" key="9">
    <source>
        <dbReference type="ARBA" id="ARBA00022909"/>
    </source>
</evidence>
<evidence type="ECO:0000256" key="10">
    <source>
        <dbReference type="ARBA" id="ARBA00029409"/>
    </source>
</evidence>
<dbReference type="GO" id="GO:0016301">
    <property type="term" value="F:kinase activity"/>
    <property type="evidence" value="ECO:0007669"/>
    <property type="project" value="UniProtKB-KW"/>
</dbReference>
<name>A0A0P1ETZ1_9RHOB</name>
<dbReference type="GO" id="GO:0046656">
    <property type="term" value="P:folic acid biosynthetic process"/>
    <property type="evidence" value="ECO:0007669"/>
    <property type="project" value="UniProtKB-KW"/>
</dbReference>
<dbReference type="InterPro" id="IPR035907">
    <property type="entry name" value="Hppk_sf"/>
</dbReference>
<dbReference type="Proteomes" id="UP000054823">
    <property type="component" value="Unassembled WGS sequence"/>
</dbReference>
<evidence type="ECO:0000313" key="15">
    <source>
        <dbReference type="Proteomes" id="UP000054823"/>
    </source>
</evidence>
<evidence type="ECO:0000259" key="13">
    <source>
        <dbReference type="Pfam" id="PF01288"/>
    </source>
</evidence>
<dbReference type="SUPFAM" id="SSF55083">
    <property type="entry name" value="6-hydroxymethyl-7,8-dihydropterin pyrophosphokinase, HPPK"/>
    <property type="match status" value="1"/>
</dbReference>
<proteinExistence type="inferred from homology"/>
<dbReference type="Gene3D" id="3.30.70.560">
    <property type="entry name" value="7,8-Dihydro-6-hydroxymethylpterin-pyrophosphokinase HPPK"/>
    <property type="match status" value="1"/>
</dbReference>
<protein>
    <recommendedName>
        <fullName evidence="4">2-amino-4-hydroxy-6-hydroxymethyldihydropteridine pyrophosphokinase</fullName>
        <ecNumber evidence="3">2.7.6.3</ecNumber>
    </recommendedName>
    <alternativeName>
        <fullName evidence="11">6-hydroxymethyl-7,8-dihydropterin pyrophosphokinase</fullName>
    </alternativeName>
    <alternativeName>
        <fullName evidence="12">7,8-dihydro-6-hydroxymethylpterin-pyrophosphokinase</fullName>
    </alternativeName>
</protein>
<dbReference type="CDD" id="cd00483">
    <property type="entry name" value="HPPK"/>
    <property type="match status" value="1"/>
</dbReference>
<evidence type="ECO:0000256" key="2">
    <source>
        <dbReference type="ARBA" id="ARBA00005810"/>
    </source>
</evidence>
<dbReference type="EC" id="2.7.6.3" evidence="3"/>
<keyword evidence="5 14" id="KW-0808">Transferase</keyword>
<comment type="pathway">
    <text evidence="1">Cofactor biosynthesis; tetrahydrofolate biosynthesis; 2-amino-4-hydroxy-6-hydroxymethyl-7,8-dihydropteridine diphosphate from 7,8-dihydroneopterin triphosphate: step 4/4.</text>
</comment>
<dbReference type="Pfam" id="PF01288">
    <property type="entry name" value="HPPK"/>
    <property type="match status" value="1"/>
</dbReference>
<evidence type="ECO:0000313" key="14">
    <source>
        <dbReference type="EMBL" id="CUH53950.1"/>
    </source>
</evidence>
<dbReference type="PANTHER" id="PTHR43071">
    <property type="entry name" value="2-AMINO-4-HYDROXY-6-HYDROXYMETHYLDIHYDROPTERIDINE PYROPHOSPHOKINASE"/>
    <property type="match status" value="1"/>
</dbReference>
<dbReference type="GO" id="GO:0046654">
    <property type="term" value="P:tetrahydrofolate biosynthetic process"/>
    <property type="evidence" value="ECO:0007669"/>
    <property type="project" value="UniProtKB-UniPathway"/>
</dbReference>
<dbReference type="STRING" id="321267.SHM7688_03419"/>
<dbReference type="UniPathway" id="UPA00077">
    <property type="reaction ID" value="UER00155"/>
</dbReference>
<keyword evidence="6" id="KW-0547">Nucleotide-binding</keyword>
<feature type="domain" description="7,8-dihydro-6-hydroxymethylpterin-pyrophosphokinase" evidence="13">
    <location>
        <begin position="7"/>
        <end position="156"/>
    </location>
</feature>
<dbReference type="AlphaFoldDB" id="A0A0P1ETZ1"/>
<sequence length="186" mass="20809">MPNFGLLALGGNLPSEFGFPDQTIARAIMQLNCNGIHLRAISRFFQTPCFPAGAGPDYVNAAITIESDLMPENLLARLHEIEASFGRERTLRWGTRPLDIDLIAYGDLVRPDLETHTAWRDLPLEEQVKSTPQELILPHPRMQERAFVLAPLMDVAATWRHPVLGGTVAEFYAQLPQSARDEVRPL</sequence>
<dbReference type="RefSeq" id="WP_058241111.1">
    <property type="nucleotide sequence ID" value="NZ_FOMU01000006.1"/>
</dbReference>
<dbReference type="NCBIfam" id="TIGR01498">
    <property type="entry name" value="folK"/>
    <property type="match status" value="1"/>
</dbReference>
<evidence type="ECO:0000256" key="8">
    <source>
        <dbReference type="ARBA" id="ARBA00022840"/>
    </source>
</evidence>